<keyword evidence="10" id="KW-1185">Reference proteome</keyword>
<dbReference type="InterPro" id="IPR036513">
    <property type="entry name" value="STAS_dom_sf"/>
</dbReference>
<dbReference type="EC" id="3.5.1.2" evidence="3 6"/>
<comment type="subunit">
    <text evidence="2 6">Homotetramer.</text>
</comment>
<organism evidence="9 10">
    <name type="scientific">Aquipuribacter nitratireducens</name>
    <dbReference type="NCBI Taxonomy" id="650104"/>
    <lineage>
        <taxon>Bacteria</taxon>
        <taxon>Bacillati</taxon>
        <taxon>Actinomycetota</taxon>
        <taxon>Actinomycetes</taxon>
        <taxon>Micrococcales</taxon>
        <taxon>Intrasporangiaceae</taxon>
        <taxon>Aquipuribacter</taxon>
    </lineage>
</organism>
<feature type="binding site" evidence="6">
    <location>
        <position position="243"/>
    </location>
    <ligand>
        <name>substrate</name>
    </ligand>
</feature>
<evidence type="ECO:0000313" key="10">
    <source>
        <dbReference type="Proteomes" id="UP001596122"/>
    </source>
</evidence>
<evidence type="ECO:0000256" key="6">
    <source>
        <dbReference type="HAMAP-Rule" id="MF_00313"/>
    </source>
</evidence>
<comment type="similarity">
    <text evidence="1 6">Belongs to the glutaminase family.</text>
</comment>
<dbReference type="NCBIfam" id="TIGR03814">
    <property type="entry name" value="Gln_ase"/>
    <property type="match status" value="1"/>
</dbReference>
<keyword evidence="4 6" id="KW-0378">Hydrolase</keyword>
<feature type="binding site" evidence="6">
    <location>
        <position position="167"/>
    </location>
    <ligand>
        <name>substrate</name>
    </ligand>
</feature>
<feature type="binding site" evidence="6">
    <location>
        <position position="66"/>
    </location>
    <ligand>
        <name>substrate</name>
    </ligand>
</feature>
<keyword evidence="6" id="KW-0007">Acetylation</keyword>
<dbReference type="InterPro" id="IPR015868">
    <property type="entry name" value="Glutaminase"/>
</dbReference>
<name>A0ABW0GWW6_9MICO</name>
<evidence type="ECO:0000256" key="4">
    <source>
        <dbReference type="ARBA" id="ARBA00022801"/>
    </source>
</evidence>
<dbReference type="EMBL" id="JBHSLD010000028">
    <property type="protein sequence ID" value="MFC5382641.1"/>
    <property type="molecule type" value="Genomic_DNA"/>
</dbReference>
<reference evidence="10" key="1">
    <citation type="journal article" date="2019" name="Int. J. Syst. Evol. Microbiol.">
        <title>The Global Catalogue of Microorganisms (GCM) 10K type strain sequencing project: providing services to taxonomists for standard genome sequencing and annotation.</title>
        <authorList>
            <consortium name="The Broad Institute Genomics Platform"/>
            <consortium name="The Broad Institute Genome Sequencing Center for Infectious Disease"/>
            <person name="Wu L."/>
            <person name="Ma J."/>
        </authorList>
    </citation>
    <scope>NUCLEOTIDE SEQUENCE [LARGE SCALE GENOMIC DNA]</scope>
    <source>
        <strain evidence="10">CCUG 43114</strain>
    </source>
</reference>
<evidence type="ECO:0000313" key="9">
    <source>
        <dbReference type="EMBL" id="MFC5382641.1"/>
    </source>
</evidence>
<evidence type="ECO:0000256" key="3">
    <source>
        <dbReference type="ARBA" id="ARBA00012918"/>
    </source>
</evidence>
<dbReference type="PROSITE" id="PS50801">
    <property type="entry name" value="STAS"/>
    <property type="match status" value="1"/>
</dbReference>
<dbReference type="PANTHER" id="PTHR12544">
    <property type="entry name" value="GLUTAMINASE"/>
    <property type="match status" value="1"/>
</dbReference>
<evidence type="ECO:0000259" key="8">
    <source>
        <dbReference type="PROSITE" id="PS50801"/>
    </source>
</evidence>
<accession>A0ABW0GWW6</accession>
<dbReference type="RefSeq" id="WP_340270322.1">
    <property type="nucleotide sequence ID" value="NZ_JBBEOG010000006.1"/>
</dbReference>
<comment type="caution">
    <text evidence="9">The sequence shown here is derived from an EMBL/GenBank/DDBJ whole genome shotgun (WGS) entry which is preliminary data.</text>
</comment>
<dbReference type="InterPro" id="IPR012338">
    <property type="entry name" value="Beta-lactam/transpept-like"/>
</dbReference>
<feature type="binding site" evidence="6">
    <location>
        <position position="191"/>
    </location>
    <ligand>
        <name>substrate</name>
    </ligand>
</feature>
<dbReference type="Proteomes" id="UP001596122">
    <property type="component" value="Unassembled WGS sequence"/>
</dbReference>
<feature type="compositionally biased region" description="Low complexity" evidence="7">
    <location>
        <begin position="412"/>
        <end position="421"/>
    </location>
</feature>
<sequence>MEPLHPLTRRLREVHDELHGEAGGELRSSIPALQEVDPDRFGLALCTADGHLHEAGDVTDRFTIQSVVKPFVYALALTDSGFDAVHDSVGVEPTGEAFNALVLEDVTGRPPNPMVNAGAILTGCLVAGDDATTRKQRIRDGVSAFAGRSLDDDERVSESEKGAGERNRALAWLMKAEGSLPYDVEDALDVYVFACSLEVDARDLAVMGATLSAGGWNPVTGEQVVPPTVNRTVLSVMATCGMYDGAGRWFVDVGLPAKSGVAGGIVAVQPGQLGIGAWSPRLDEHGNSVRAARACALLSERLGMHELRPEGKGLRVVAAHERREGGRLHVVRLQGPLTLRNADEACRAVVAAAQELDDAAHRPGAVVVDLRSVGWLHEPAVQLLCTTVDDVQAAGHLVRLVDRDREESPEWEGSTPESTLESLEEAVAQCASALRPR</sequence>
<protein>
    <recommendedName>
        <fullName evidence="3 6">Glutaminase</fullName>
        <ecNumber evidence="3 6">3.5.1.2</ecNumber>
    </recommendedName>
</protein>
<feature type="region of interest" description="Disordered" evidence="7">
    <location>
        <begin position="404"/>
        <end position="425"/>
    </location>
</feature>
<dbReference type="GO" id="GO:0004359">
    <property type="term" value="F:glutaminase activity"/>
    <property type="evidence" value="ECO:0007669"/>
    <property type="project" value="UniProtKB-EC"/>
</dbReference>
<feature type="binding site" evidence="6">
    <location>
        <position position="261"/>
    </location>
    <ligand>
        <name>substrate</name>
    </ligand>
</feature>
<comment type="catalytic activity">
    <reaction evidence="5 6">
        <text>L-glutamine + H2O = L-glutamate + NH4(+)</text>
        <dbReference type="Rhea" id="RHEA:15889"/>
        <dbReference type="ChEBI" id="CHEBI:15377"/>
        <dbReference type="ChEBI" id="CHEBI:28938"/>
        <dbReference type="ChEBI" id="CHEBI:29985"/>
        <dbReference type="ChEBI" id="CHEBI:58359"/>
        <dbReference type="EC" id="3.5.1.2"/>
    </reaction>
</comment>
<evidence type="ECO:0000256" key="1">
    <source>
        <dbReference type="ARBA" id="ARBA00011076"/>
    </source>
</evidence>
<evidence type="ECO:0000256" key="7">
    <source>
        <dbReference type="SAM" id="MobiDB-lite"/>
    </source>
</evidence>
<proteinExistence type="inferred from homology"/>
<feature type="binding site" evidence="6">
    <location>
        <position position="116"/>
    </location>
    <ligand>
        <name>substrate</name>
    </ligand>
</feature>
<feature type="binding site" evidence="6">
    <location>
        <position position="160"/>
    </location>
    <ligand>
        <name>substrate</name>
    </ligand>
</feature>
<dbReference type="Gene3D" id="3.40.710.10">
    <property type="entry name" value="DD-peptidase/beta-lactamase superfamily"/>
    <property type="match status" value="1"/>
</dbReference>
<feature type="domain" description="STAS" evidence="8">
    <location>
        <begin position="330"/>
        <end position="401"/>
    </location>
</feature>
<dbReference type="HAMAP" id="MF_00313">
    <property type="entry name" value="Glutaminase"/>
    <property type="match status" value="1"/>
</dbReference>
<dbReference type="InterPro" id="IPR002645">
    <property type="entry name" value="STAS_dom"/>
</dbReference>
<dbReference type="Gene3D" id="3.30.750.24">
    <property type="entry name" value="STAS domain"/>
    <property type="match status" value="1"/>
</dbReference>
<dbReference type="PANTHER" id="PTHR12544:SF29">
    <property type="entry name" value="GLUTAMINASE"/>
    <property type="match status" value="1"/>
</dbReference>
<gene>
    <name evidence="6 9" type="primary">glsA</name>
    <name evidence="9" type="ORF">ACFPJ6_17895</name>
</gene>
<dbReference type="SUPFAM" id="SSF56601">
    <property type="entry name" value="beta-lactamase/transpeptidase-like"/>
    <property type="match status" value="1"/>
</dbReference>
<evidence type="ECO:0000256" key="2">
    <source>
        <dbReference type="ARBA" id="ARBA00011881"/>
    </source>
</evidence>
<dbReference type="Pfam" id="PF04960">
    <property type="entry name" value="Glutaminase"/>
    <property type="match status" value="1"/>
</dbReference>
<evidence type="ECO:0000256" key="5">
    <source>
        <dbReference type="ARBA" id="ARBA00049534"/>
    </source>
</evidence>
<dbReference type="SUPFAM" id="SSF52091">
    <property type="entry name" value="SpoIIaa-like"/>
    <property type="match status" value="1"/>
</dbReference>